<keyword evidence="1" id="KW-0732">Signal</keyword>
<evidence type="ECO:0000256" key="1">
    <source>
        <dbReference type="SAM" id="SignalP"/>
    </source>
</evidence>
<proteinExistence type="predicted"/>
<comment type="caution">
    <text evidence="2">The sequence shown here is derived from an EMBL/GenBank/DDBJ whole genome shotgun (WGS) entry which is preliminary data.</text>
</comment>
<dbReference type="EMBL" id="BDSP01000049">
    <property type="protein sequence ID" value="GAX12115.1"/>
    <property type="molecule type" value="Genomic_DNA"/>
</dbReference>
<gene>
    <name evidence="2" type="ORF">FisN_15Lh192</name>
</gene>
<feature type="chain" id="PRO_5012645021" evidence="1">
    <location>
        <begin position="24"/>
        <end position="88"/>
    </location>
</feature>
<keyword evidence="3" id="KW-1185">Reference proteome</keyword>
<accession>A0A1Z5JDP5</accession>
<dbReference type="InParanoid" id="A0A1Z5JDP5"/>
<sequence length="88" mass="9896">MTFQSRICTLCIAVCLLIASVAADEKPIRLRRQIVALGDGDVAKQPRGEFLENLWSGDAFQPERHLGAGRPDSYDMSMSMSMSFDYYF</sequence>
<name>A0A1Z5JDP5_FISSO</name>
<organism evidence="2 3">
    <name type="scientific">Fistulifera solaris</name>
    <name type="common">Oleaginous diatom</name>
    <dbReference type="NCBI Taxonomy" id="1519565"/>
    <lineage>
        <taxon>Eukaryota</taxon>
        <taxon>Sar</taxon>
        <taxon>Stramenopiles</taxon>
        <taxon>Ochrophyta</taxon>
        <taxon>Bacillariophyta</taxon>
        <taxon>Bacillariophyceae</taxon>
        <taxon>Bacillariophycidae</taxon>
        <taxon>Naviculales</taxon>
        <taxon>Naviculaceae</taxon>
        <taxon>Fistulifera</taxon>
    </lineage>
</organism>
<reference evidence="2 3" key="1">
    <citation type="journal article" date="2015" name="Plant Cell">
        <title>Oil accumulation by the oleaginous diatom Fistulifera solaris as revealed by the genome and transcriptome.</title>
        <authorList>
            <person name="Tanaka T."/>
            <person name="Maeda Y."/>
            <person name="Veluchamy A."/>
            <person name="Tanaka M."/>
            <person name="Abida H."/>
            <person name="Marechal E."/>
            <person name="Bowler C."/>
            <person name="Muto M."/>
            <person name="Sunaga Y."/>
            <person name="Tanaka M."/>
            <person name="Yoshino T."/>
            <person name="Taniguchi T."/>
            <person name="Fukuda Y."/>
            <person name="Nemoto M."/>
            <person name="Matsumoto M."/>
            <person name="Wong P.S."/>
            <person name="Aburatani S."/>
            <person name="Fujibuchi W."/>
        </authorList>
    </citation>
    <scope>NUCLEOTIDE SEQUENCE [LARGE SCALE GENOMIC DNA]</scope>
    <source>
        <strain evidence="2 3">JPCC DA0580</strain>
    </source>
</reference>
<feature type="signal peptide" evidence="1">
    <location>
        <begin position="1"/>
        <end position="23"/>
    </location>
</feature>
<protein>
    <submittedName>
        <fullName evidence="2">Uncharacterized protein</fullName>
    </submittedName>
</protein>
<evidence type="ECO:0000313" key="2">
    <source>
        <dbReference type="EMBL" id="GAX12115.1"/>
    </source>
</evidence>
<dbReference type="AlphaFoldDB" id="A0A1Z5JDP5"/>
<evidence type="ECO:0000313" key="3">
    <source>
        <dbReference type="Proteomes" id="UP000198406"/>
    </source>
</evidence>
<dbReference type="Proteomes" id="UP000198406">
    <property type="component" value="Unassembled WGS sequence"/>
</dbReference>